<sequence length="245" mass="27583">FVNELRVLSRLSHPHIVEILGFVEDAGNRIAWLVFPWEEKGNLREFLRLEEWEIPERVSLIQDVASGVEYLHTQNPPICHGDLKSLNILVNSSNRAVITDFGSAHIIQQTPKLSSRVAVAADSAGHIPPKPNEHPQLHMNASNTALTLTGPAYSLHWAPPEVLNGEAPDLPSDIWALGWIAWETVTGNYPFEELASEFDVTMRILEGRLPSIYDHDQLSQIFRLCSLMQRCWNPEPKEQPSATEC</sequence>
<dbReference type="SMART" id="SM00220">
    <property type="entry name" value="S_TKc"/>
    <property type="match status" value="1"/>
</dbReference>
<protein>
    <recommendedName>
        <fullName evidence="1">Protein kinase domain-containing protein</fullName>
    </recommendedName>
</protein>
<feature type="non-terminal residue" evidence="2">
    <location>
        <position position="1"/>
    </location>
</feature>
<name>A0A0C3Q5L9_9AGAM</name>
<evidence type="ECO:0000259" key="1">
    <source>
        <dbReference type="PROSITE" id="PS50011"/>
    </source>
</evidence>
<dbReference type="Gene3D" id="1.10.510.10">
    <property type="entry name" value="Transferase(Phosphotransferase) domain 1"/>
    <property type="match status" value="1"/>
</dbReference>
<dbReference type="GO" id="GO:0007165">
    <property type="term" value="P:signal transduction"/>
    <property type="evidence" value="ECO:0007669"/>
    <property type="project" value="TreeGrafter"/>
</dbReference>
<accession>A0A0C3Q5L9</accession>
<dbReference type="InterPro" id="IPR008271">
    <property type="entry name" value="Ser/Thr_kinase_AS"/>
</dbReference>
<dbReference type="InterPro" id="IPR011009">
    <property type="entry name" value="Kinase-like_dom_sf"/>
</dbReference>
<feature type="domain" description="Protein kinase" evidence="1">
    <location>
        <begin position="1"/>
        <end position="245"/>
    </location>
</feature>
<dbReference type="PROSITE" id="PS00108">
    <property type="entry name" value="PROTEIN_KINASE_ST"/>
    <property type="match status" value="1"/>
</dbReference>
<dbReference type="InterPro" id="IPR001245">
    <property type="entry name" value="Ser-Thr/Tyr_kinase_cat_dom"/>
</dbReference>
<dbReference type="OrthoDB" id="3245438at2759"/>
<dbReference type="InterPro" id="IPR000719">
    <property type="entry name" value="Prot_kinase_dom"/>
</dbReference>
<dbReference type="GO" id="GO:0005524">
    <property type="term" value="F:ATP binding"/>
    <property type="evidence" value="ECO:0007669"/>
    <property type="project" value="InterPro"/>
</dbReference>
<dbReference type="InterPro" id="IPR050167">
    <property type="entry name" value="Ser_Thr_protein_kinase"/>
</dbReference>
<keyword evidence="3" id="KW-1185">Reference proteome</keyword>
<dbReference type="Proteomes" id="UP000054248">
    <property type="component" value="Unassembled WGS sequence"/>
</dbReference>
<dbReference type="AlphaFoldDB" id="A0A0C3Q5L9"/>
<dbReference type="Pfam" id="PF07714">
    <property type="entry name" value="PK_Tyr_Ser-Thr"/>
    <property type="match status" value="2"/>
</dbReference>
<proteinExistence type="predicted"/>
<organism evidence="2 3">
    <name type="scientific">Tulasnella calospora MUT 4182</name>
    <dbReference type="NCBI Taxonomy" id="1051891"/>
    <lineage>
        <taxon>Eukaryota</taxon>
        <taxon>Fungi</taxon>
        <taxon>Dikarya</taxon>
        <taxon>Basidiomycota</taxon>
        <taxon>Agaricomycotina</taxon>
        <taxon>Agaricomycetes</taxon>
        <taxon>Cantharellales</taxon>
        <taxon>Tulasnellaceae</taxon>
        <taxon>Tulasnella</taxon>
    </lineage>
</organism>
<feature type="non-terminal residue" evidence="2">
    <location>
        <position position="245"/>
    </location>
</feature>
<evidence type="ECO:0000313" key="3">
    <source>
        <dbReference type="Proteomes" id="UP000054248"/>
    </source>
</evidence>
<dbReference type="SUPFAM" id="SSF56112">
    <property type="entry name" value="Protein kinase-like (PK-like)"/>
    <property type="match status" value="1"/>
</dbReference>
<dbReference type="HOGENOM" id="CLU_000288_7_18_1"/>
<dbReference type="PANTHER" id="PTHR23257:SF963">
    <property type="entry name" value="AT08303P"/>
    <property type="match status" value="1"/>
</dbReference>
<evidence type="ECO:0000313" key="2">
    <source>
        <dbReference type="EMBL" id="KIO18916.1"/>
    </source>
</evidence>
<dbReference type="GO" id="GO:0005737">
    <property type="term" value="C:cytoplasm"/>
    <property type="evidence" value="ECO:0007669"/>
    <property type="project" value="TreeGrafter"/>
</dbReference>
<dbReference type="EMBL" id="KN823251">
    <property type="protein sequence ID" value="KIO18916.1"/>
    <property type="molecule type" value="Genomic_DNA"/>
</dbReference>
<gene>
    <name evidence="2" type="ORF">M407DRAFT_53039</name>
</gene>
<dbReference type="PANTHER" id="PTHR23257">
    <property type="entry name" value="SERINE-THREONINE PROTEIN KINASE"/>
    <property type="match status" value="1"/>
</dbReference>
<reference evidence="3" key="2">
    <citation type="submission" date="2015-01" db="EMBL/GenBank/DDBJ databases">
        <title>Evolutionary Origins and Diversification of the Mycorrhizal Mutualists.</title>
        <authorList>
            <consortium name="DOE Joint Genome Institute"/>
            <consortium name="Mycorrhizal Genomics Consortium"/>
            <person name="Kohler A."/>
            <person name="Kuo A."/>
            <person name="Nagy L.G."/>
            <person name="Floudas D."/>
            <person name="Copeland A."/>
            <person name="Barry K.W."/>
            <person name="Cichocki N."/>
            <person name="Veneault-Fourrey C."/>
            <person name="LaButti K."/>
            <person name="Lindquist E.A."/>
            <person name="Lipzen A."/>
            <person name="Lundell T."/>
            <person name="Morin E."/>
            <person name="Murat C."/>
            <person name="Riley R."/>
            <person name="Ohm R."/>
            <person name="Sun H."/>
            <person name="Tunlid A."/>
            <person name="Henrissat B."/>
            <person name="Grigoriev I.V."/>
            <person name="Hibbett D.S."/>
            <person name="Martin F."/>
        </authorList>
    </citation>
    <scope>NUCLEOTIDE SEQUENCE [LARGE SCALE GENOMIC DNA]</scope>
    <source>
        <strain evidence="3">MUT 4182</strain>
    </source>
</reference>
<reference evidence="2 3" key="1">
    <citation type="submission" date="2014-04" db="EMBL/GenBank/DDBJ databases">
        <authorList>
            <consortium name="DOE Joint Genome Institute"/>
            <person name="Kuo A."/>
            <person name="Girlanda M."/>
            <person name="Perotto S."/>
            <person name="Kohler A."/>
            <person name="Nagy L.G."/>
            <person name="Floudas D."/>
            <person name="Copeland A."/>
            <person name="Barry K.W."/>
            <person name="Cichocki N."/>
            <person name="Veneault-Fourrey C."/>
            <person name="LaButti K."/>
            <person name="Lindquist E.A."/>
            <person name="Lipzen A."/>
            <person name="Lundell T."/>
            <person name="Morin E."/>
            <person name="Murat C."/>
            <person name="Sun H."/>
            <person name="Tunlid A."/>
            <person name="Henrissat B."/>
            <person name="Grigoriev I.V."/>
            <person name="Hibbett D.S."/>
            <person name="Martin F."/>
            <person name="Nordberg H.P."/>
            <person name="Cantor M.N."/>
            <person name="Hua S.X."/>
        </authorList>
    </citation>
    <scope>NUCLEOTIDE SEQUENCE [LARGE SCALE GENOMIC DNA]</scope>
    <source>
        <strain evidence="2 3">MUT 4182</strain>
    </source>
</reference>
<dbReference type="PROSITE" id="PS50011">
    <property type="entry name" value="PROTEIN_KINASE_DOM"/>
    <property type="match status" value="1"/>
</dbReference>
<dbReference type="STRING" id="1051891.A0A0C3Q5L9"/>
<dbReference type="GO" id="GO:0004672">
    <property type="term" value="F:protein kinase activity"/>
    <property type="evidence" value="ECO:0007669"/>
    <property type="project" value="InterPro"/>
</dbReference>
<dbReference type="PIRSF" id="PIRSF000654">
    <property type="entry name" value="Integrin-linked_kinase"/>
    <property type="match status" value="1"/>
</dbReference>